<keyword evidence="3 5" id="KW-0067">ATP-binding</keyword>
<dbReference type="GO" id="GO:0016887">
    <property type="term" value="F:ATP hydrolysis activity"/>
    <property type="evidence" value="ECO:0007669"/>
    <property type="project" value="InterPro"/>
</dbReference>
<protein>
    <submittedName>
        <fullName evidence="5">ABC transporter ATP-binding protein</fullName>
    </submittedName>
</protein>
<evidence type="ECO:0000256" key="2">
    <source>
        <dbReference type="ARBA" id="ARBA00022741"/>
    </source>
</evidence>
<dbReference type="PANTHER" id="PTHR19211:SF14">
    <property type="entry name" value="ATP-BINDING CASSETTE SUB-FAMILY F MEMBER 1"/>
    <property type="match status" value="1"/>
</dbReference>
<dbReference type="SMART" id="SM00382">
    <property type="entry name" value="AAA"/>
    <property type="match status" value="2"/>
</dbReference>
<gene>
    <name evidence="5" type="ORF">MTE01_29440</name>
</gene>
<evidence type="ECO:0000256" key="3">
    <source>
        <dbReference type="ARBA" id="ARBA00022840"/>
    </source>
</evidence>
<accession>A0A4Y3QQ05</accession>
<evidence type="ECO:0000256" key="1">
    <source>
        <dbReference type="ARBA" id="ARBA00022737"/>
    </source>
</evidence>
<feature type="domain" description="ABC transporter" evidence="4">
    <location>
        <begin position="382"/>
        <end position="587"/>
    </location>
</feature>
<dbReference type="AlphaFoldDB" id="A0A4Y3QQ05"/>
<dbReference type="GO" id="GO:0005524">
    <property type="term" value="F:ATP binding"/>
    <property type="evidence" value="ECO:0007669"/>
    <property type="project" value="UniProtKB-KW"/>
</dbReference>
<dbReference type="InterPro" id="IPR003439">
    <property type="entry name" value="ABC_transporter-like_ATP-bd"/>
</dbReference>
<dbReference type="InterPro" id="IPR017871">
    <property type="entry name" value="ABC_transporter-like_CS"/>
</dbReference>
<comment type="caution">
    <text evidence="5">The sequence shown here is derived from an EMBL/GenBank/DDBJ whole genome shotgun (WGS) entry which is preliminary data.</text>
</comment>
<name>A0A4Y3QQ05_MICTE</name>
<dbReference type="Proteomes" id="UP000319525">
    <property type="component" value="Unassembled WGS sequence"/>
</dbReference>
<proteinExistence type="predicted"/>
<keyword evidence="2" id="KW-0547">Nucleotide-binding</keyword>
<evidence type="ECO:0000313" key="5">
    <source>
        <dbReference type="EMBL" id="GEB46999.1"/>
    </source>
</evidence>
<evidence type="ECO:0000259" key="4">
    <source>
        <dbReference type="PROSITE" id="PS50893"/>
    </source>
</evidence>
<dbReference type="Pfam" id="PF00005">
    <property type="entry name" value="ABC_tran"/>
    <property type="match status" value="2"/>
</dbReference>
<dbReference type="FunFam" id="3.40.50.300:FF:000597">
    <property type="entry name" value="ABC transporter ATP-binding protein"/>
    <property type="match status" value="1"/>
</dbReference>
<dbReference type="InterPro" id="IPR003593">
    <property type="entry name" value="AAA+_ATPase"/>
</dbReference>
<dbReference type="EMBL" id="BJML01000011">
    <property type="protein sequence ID" value="GEB46999.1"/>
    <property type="molecule type" value="Genomic_DNA"/>
</dbReference>
<dbReference type="Pfam" id="PF12848">
    <property type="entry name" value="ABC_tran_Xtn"/>
    <property type="match status" value="1"/>
</dbReference>
<reference evidence="5 6" key="1">
    <citation type="submission" date="2019-06" db="EMBL/GenBank/DDBJ databases">
        <title>Whole genome shotgun sequence of Microbacterium testaceum NBRC 12675.</title>
        <authorList>
            <person name="Hosoyama A."/>
            <person name="Uohara A."/>
            <person name="Ohji S."/>
            <person name="Ichikawa N."/>
        </authorList>
    </citation>
    <scope>NUCLEOTIDE SEQUENCE [LARGE SCALE GENOMIC DNA]</scope>
    <source>
        <strain evidence="5 6">NBRC 12675</strain>
    </source>
</reference>
<dbReference type="PROSITE" id="PS50893">
    <property type="entry name" value="ABC_TRANSPORTER_2"/>
    <property type="match status" value="2"/>
</dbReference>
<dbReference type="PANTHER" id="PTHR19211">
    <property type="entry name" value="ATP-BINDING TRANSPORT PROTEIN-RELATED"/>
    <property type="match status" value="1"/>
</dbReference>
<dbReference type="SUPFAM" id="SSF52540">
    <property type="entry name" value="P-loop containing nucleoside triphosphate hydrolases"/>
    <property type="match status" value="2"/>
</dbReference>
<dbReference type="Gene3D" id="3.40.50.300">
    <property type="entry name" value="P-loop containing nucleotide triphosphate hydrolases"/>
    <property type="match status" value="2"/>
</dbReference>
<dbReference type="PROSITE" id="PS00211">
    <property type="entry name" value="ABC_TRANSPORTER_1"/>
    <property type="match status" value="2"/>
</dbReference>
<sequence>MSGSRHPDESSFPRSLFERAAAAVLNALSAGMQERVLYWVAGHVGHFPISEERTFAVLAVHDLEIRVGARVLMSDVAFRVSDGDKIGLVGRNGAGKTTLTKVLAGDLLPANGGVDRSGELGYLPQDPRSGDPEMLARTRILDARGLGSLALGMHEASMAMGDDDPAVAAKAMKKYANYTERFEAAGGYAAEAEAASIAHNLSLPDRILDQPLKTLSGGQRRRIELARILFSDAQTMILDEPTNHLDADSVVWLREFLKGYKGGLIVISHDVELVGETVNRVFYLDANRQVIDVYNMNWKNYLRQRVADEERRKKERVNVEKKATALQLQAARFGAKASKAAAAHQMVARAEKMLSGLDEVRAEERVAKLRFPKPAPCGKTPLMASGLSKSYGSLEIFTDVDLAIDRGSRVVILGLNGAGKTTLLRILAGVDQPDTGQLEPGHGLKIGYYAQEHENLDVNRSVLENMMSSAPHITATEARKVLGSFLFVGDDVLKPAGVLSGGEKTRLSLATLVVSSANMLLLDEPTNNLDPASREEILGALSHYEGAVVLVSHDEGAVEALNPERVLILPDGVEDIWGRDYADLITLA</sequence>
<dbReference type="CDD" id="cd03221">
    <property type="entry name" value="ABCF_EF-3"/>
    <property type="match status" value="2"/>
</dbReference>
<organism evidence="5 6">
    <name type="scientific">Microbacterium testaceum</name>
    <name type="common">Aureobacterium testaceum</name>
    <name type="synonym">Brevibacterium testaceum</name>
    <dbReference type="NCBI Taxonomy" id="2033"/>
    <lineage>
        <taxon>Bacteria</taxon>
        <taxon>Bacillati</taxon>
        <taxon>Actinomycetota</taxon>
        <taxon>Actinomycetes</taxon>
        <taxon>Micrococcales</taxon>
        <taxon>Microbacteriaceae</taxon>
        <taxon>Microbacterium</taxon>
    </lineage>
</organism>
<dbReference type="FunFam" id="3.40.50.300:FF:000944">
    <property type="entry name" value="Macrolide ABC transporter ATP-binding protein"/>
    <property type="match status" value="1"/>
</dbReference>
<dbReference type="InterPro" id="IPR050611">
    <property type="entry name" value="ABCF"/>
</dbReference>
<dbReference type="InterPro" id="IPR027417">
    <property type="entry name" value="P-loop_NTPase"/>
</dbReference>
<evidence type="ECO:0000313" key="6">
    <source>
        <dbReference type="Proteomes" id="UP000319525"/>
    </source>
</evidence>
<feature type="domain" description="ABC transporter" evidence="4">
    <location>
        <begin position="58"/>
        <end position="329"/>
    </location>
</feature>
<keyword evidence="1" id="KW-0677">Repeat</keyword>
<dbReference type="InterPro" id="IPR032781">
    <property type="entry name" value="ABC_tran_Xtn"/>
</dbReference>